<dbReference type="SUPFAM" id="SSF56574">
    <property type="entry name" value="Serpins"/>
    <property type="match status" value="1"/>
</dbReference>
<dbReference type="InterPro" id="IPR042185">
    <property type="entry name" value="Serpin_sf_2"/>
</dbReference>
<dbReference type="PANTHER" id="PTHR11461">
    <property type="entry name" value="SERINE PROTEASE INHIBITOR, SERPIN"/>
    <property type="match status" value="1"/>
</dbReference>
<protein>
    <recommendedName>
        <fullName evidence="6">Serpin domain-containing protein</fullName>
    </recommendedName>
</protein>
<dbReference type="SMART" id="SM00093">
    <property type="entry name" value="SERPIN"/>
    <property type="match status" value="1"/>
</dbReference>
<name>A0ABR1BH68_POLSC</name>
<dbReference type="InterPro" id="IPR036186">
    <property type="entry name" value="Serpin_sf"/>
</dbReference>
<reference evidence="7 8" key="1">
    <citation type="submission" date="2023-09" db="EMBL/GenBank/DDBJ databases">
        <title>Genomes of two closely related lineages of the louse Polyplax serrata with different host specificities.</title>
        <authorList>
            <person name="Martinu J."/>
            <person name="Tarabai H."/>
            <person name="Stefka J."/>
            <person name="Hypsa V."/>
        </authorList>
    </citation>
    <scope>NUCLEOTIDE SEQUENCE [LARGE SCALE GENOMIC DNA]</scope>
    <source>
        <strain evidence="7">98ZLc_SE</strain>
    </source>
</reference>
<keyword evidence="1" id="KW-0646">Protease inhibitor</keyword>
<dbReference type="InterPro" id="IPR042178">
    <property type="entry name" value="Serpin_sf_1"/>
</dbReference>
<feature type="region of interest" description="Disordered" evidence="4">
    <location>
        <begin position="303"/>
        <end position="322"/>
    </location>
</feature>
<evidence type="ECO:0000256" key="3">
    <source>
        <dbReference type="RuleBase" id="RU000411"/>
    </source>
</evidence>
<dbReference type="InterPro" id="IPR023795">
    <property type="entry name" value="Serpin_CS"/>
</dbReference>
<evidence type="ECO:0000256" key="5">
    <source>
        <dbReference type="SAM" id="SignalP"/>
    </source>
</evidence>
<feature type="domain" description="Serpin" evidence="6">
    <location>
        <begin position="43"/>
        <end position="576"/>
    </location>
</feature>
<evidence type="ECO:0000256" key="4">
    <source>
        <dbReference type="SAM" id="MobiDB-lite"/>
    </source>
</evidence>
<organism evidence="7 8">
    <name type="scientific">Polyplax serrata</name>
    <name type="common">Common mouse louse</name>
    <dbReference type="NCBI Taxonomy" id="468196"/>
    <lineage>
        <taxon>Eukaryota</taxon>
        <taxon>Metazoa</taxon>
        <taxon>Ecdysozoa</taxon>
        <taxon>Arthropoda</taxon>
        <taxon>Hexapoda</taxon>
        <taxon>Insecta</taxon>
        <taxon>Pterygota</taxon>
        <taxon>Neoptera</taxon>
        <taxon>Paraneoptera</taxon>
        <taxon>Psocodea</taxon>
        <taxon>Troctomorpha</taxon>
        <taxon>Phthiraptera</taxon>
        <taxon>Anoplura</taxon>
        <taxon>Polyplacidae</taxon>
        <taxon>Polyplax</taxon>
    </lineage>
</organism>
<accession>A0ABR1BH68</accession>
<sequence length="585" mass="66028">MKGVSRFLILSFLPVLWCFPYHENHEGLDNVNFIGKGTNEIATSLLQAFVTKEDNMAYSPFGYSAILAVFSEAARGRSREEIAEALHFPKNVEAVRLAYKHVLEEFVEKNTNSPEFKNWFYIYKNYTVSEELQNVLRKYYLTEVKYVERPEDLINNTKKRPIPEVVETNHKKISVGPFESETEDYGTLEANEDKIKVSVKFRSARQLTEGGHVTKKDEPETEMMKIDGEAPAASHKQETHAESDEKKNGNGVMEKQGQQETASEKKGTSKPAVPESNKPAAEQRPEVAVKTDLKDTKDAMKEATSVEQMKVKEEKPTSVEKKEPVMPVKSNAGLMPIDHLSGMTDSSIKVQNAESEPRMIIFNGLYYKGVWETPFEKKPIDGSKAFYKSEDEKIFVPTIHSQGLFYSGFIENLNCSAIELPYKGGRYSLLILVPNSRDGLTKLISDLTGCRFVDVYDQMTEKLTDVSLPSFEVNTISKPVSNLKKLGVSNINSIFDPKRADLSGISPETSGLYVEELVQMVTFKVEAEYSKANFLTASIATSRSNVHNFQVNQPFLFYLRDKHEDLTIVNGKVVDPTPKPDFYFS</sequence>
<evidence type="ECO:0000313" key="8">
    <source>
        <dbReference type="Proteomes" id="UP001359485"/>
    </source>
</evidence>
<dbReference type="PANTHER" id="PTHR11461:SF292">
    <property type="entry name" value="SERPIN 100A"/>
    <property type="match status" value="1"/>
</dbReference>
<dbReference type="PROSITE" id="PS00284">
    <property type="entry name" value="SERPIN"/>
    <property type="match status" value="1"/>
</dbReference>
<evidence type="ECO:0000256" key="2">
    <source>
        <dbReference type="ARBA" id="ARBA00022900"/>
    </source>
</evidence>
<dbReference type="Pfam" id="PF00079">
    <property type="entry name" value="Serpin"/>
    <property type="match status" value="2"/>
</dbReference>
<dbReference type="InterPro" id="IPR023796">
    <property type="entry name" value="Serpin_dom"/>
</dbReference>
<evidence type="ECO:0000313" key="7">
    <source>
        <dbReference type="EMBL" id="KAK6641093.1"/>
    </source>
</evidence>
<evidence type="ECO:0000256" key="1">
    <source>
        <dbReference type="ARBA" id="ARBA00022690"/>
    </source>
</evidence>
<comment type="similarity">
    <text evidence="3">Belongs to the serpin family.</text>
</comment>
<dbReference type="InterPro" id="IPR000215">
    <property type="entry name" value="Serpin_fam"/>
</dbReference>
<feature type="signal peptide" evidence="5">
    <location>
        <begin position="1"/>
        <end position="18"/>
    </location>
</feature>
<feature type="compositionally biased region" description="Basic and acidic residues" evidence="4">
    <location>
        <begin position="235"/>
        <end position="248"/>
    </location>
</feature>
<feature type="region of interest" description="Disordered" evidence="4">
    <location>
        <begin position="229"/>
        <end position="297"/>
    </location>
</feature>
<dbReference type="Gene3D" id="3.30.497.10">
    <property type="entry name" value="Antithrombin, subunit I, domain 2"/>
    <property type="match status" value="2"/>
</dbReference>
<gene>
    <name evidence="7" type="ORF">RUM44_012794</name>
</gene>
<proteinExistence type="inferred from homology"/>
<feature type="chain" id="PRO_5047363544" description="Serpin domain-containing protein" evidence="5">
    <location>
        <begin position="19"/>
        <end position="585"/>
    </location>
</feature>
<dbReference type="Gene3D" id="2.30.39.10">
    <property type="entry name" value="Alpha-1-antitrypsin, domain 1"/>
    <property type="match status" value="1"/>
</dbReference>
<keyword evidence="2" id="KW-0722">Serine protease inhibitor</keyword>
<keyword evidence="5" id="KW-0732">Signal</keyword>
<feature type="compositionally biased region" description="Basic and acidic residues" evidence="4">
    <location>
        <begin position="281"/>
        <end position="297"/>
    </location>
</feature>
<dbReference type="EMBL" id="JAWJWF010000001">
    <property type="protein sequence ID" value="KAK6641093.1"/>
    <property type="molecule type" value="Genomic_DNA"/>
</dbReference>
<comment type="caution">
    <text evidence="7">The sequence shown here is derived from an EMBL/GenBank/DDBJ whole genome shotgun (WGS) entry which is preliminary data.</text>
</comment>
<dbReference type="Proteomes" id="UP001359485">
    <property type="component" value="Unassembled WGS sequence"/>
</dbReference>
<evidence type="ECO:0000259" key="6">
    <source>
        <dbReference type="SMART" id="SM00093"/>
    </source>
</evidence>
<keyword evidence="8" id="KW-1185">Reference proteome</keyword>
<feature type="compositionally biased region" description="Basic and acidic residues" evidence="4">
    <location>
        <begin position="309"/>
        <end position="322"/>
    </location>
</feature>